<dbReference type="AlphaFoldDB" id="Q74IZ5"/>
<feature type="chain" id="PRO_5038484761" description="Lipoprotein" evidence="2">
    <location>
        <begin position="23"/>
        <end position="295"/>
    </location>
</feature>
<feature type="signal peptide" evidence="2">
    <location>
        <begin position="1"/>
        <end position="22"/>
    </location>
</feature>
<protein>
    <recommendedName>
        <fullName evidence="5">Lipoprotein</fullName>
    </recommendedName>
</protein>
<feature type="compositionally biased region" description="Low complexity" evidence="1">
    <location>
        <begin position="31"/>
        <end position="45"/>
    </location>
</feature>
<proteinExistence type="predicted"/>
<dbReference type="Proteomes" id="UP000000581">
    <property type="component" value="Chromosome"/>
</dbReference>
<organism evidence="3 4">
    <name type="scientific">Lactobacillus johnsonii (strain CNCM I-12250 / La1 / NCC 533)</name>
    <dbReference type="NCBI Taxonomy" id="257314"/>
    <lineage>
        <taxon>Bacteria</taxon>
        <taxon>Bacillati</taxon>
        <taxon>Bacillota</taxon>
        <taxon>Bacilli</taxon>
        <taxon>Lactobacillales</taxon>
        <taxon>Lactobacillaceae</taxon>
        <taxon>Lactobacillus</taxon>
    </lineage>
</organism>
<evidence type="ECO:0000313" key="4">
    <source>
        <dbReference type="Proteomes" id="UP000000581"/>
    </source>
</evidence>
<dbReference type="PROSITE" id="PS51257">
    <property type="entry name" value="PROKAR_LIPOPROTEIN"/>
    <property type="match status" value="1"/>
</dbReference>
<dbReference type="PATRIC" id="fig|257314.6.peg.1184"/>
<evidence type="ECO:0000256" key="2">
    <source>
        <dbReference type="SAM" id="SignalP"/>
    </source>
</evidence>
<evidence type="ECO:0000256" key="1">
    <source>
        <dbReference type="SAM" id="MobiDB-lite"/>
    </source>
</evidence>
<sequence length="295" mass="32684">MKSKSYKYGIAALVGVSALALAGCQSNENQSSTSKTNAKSKSSIVKIEKKSKSKSSKSEKQEGEVKKQSSEKVNKASSSKKDVEKVPTVTELMNNVSAFNEGNFDIRLNYATVKGYDTGIIQENPRVVHYKFNGGMNSEVWATDQFVYSLSGDKWTKIGQTYKIGRFDPMISLPSPLINQMKVSKTSDGYQAKYEGNSAEAKELMEHYIVWVSSENKWNPFGDQDFTSATLTYSFNKQKQLTEIHYDWTAGSNKGTASYTNINQQKIAVPNDVIQAAAKNSDSIDSNNDDNSDDE</sequence>
<feature type="compositionally biased region" description="Basic and acidic residues" evidence="1">
    <location>
        <begin position="46"/>
        <end position="84"/>
    </location>
</feature>
<dbReference type="KEGG" id="ljo:LJ_1316"/>
<accession>Q74IZ5</accession>
<evidence type="ECO:0000313" key="3">
    <source>
        <dbReference type="EMBL" id="AAS09136.1"/>
    </source>
</evidence>
<evidence type="ECO:0008006" key="5">
    <source>
        <dbReference type="Google" id="ProtNLM"/>
    </source>
</evidence>
<feature type="region of interest" description="Disordered" evidence="1">
    <location>
        <begin position="25"/>
        <end position="84"/>
    </location>
</feature>
<reference evidence="3 4" key="1">
    <citation type="journal article" date="2004" name="Proc. Natl. Acad. Sci. U.S.A.">
        <title>The genome sequence of the probiotic intestinal bacterium Lactobacillus johnsonii NCC 533.</title>
        <authorList>
            <person name="Pridmore R.D."/>
            <person name="Berger B."/>
            <person name="Desiere F."/>
            <person name="Vilanova D."/>
            <person name="Barretto C."/>
            <person name="Pittet A.-C."/>
            <person name="Zwahlen M.-C."/>
            <person name="Rouvet M."/>
            <person name="Altermann E."/>
            <person name="Barrangou R."/>
            <person name="Mollet B."/>
            <person name="Mercenier A."/>
            <person name="Klaenhammer T."/>
            <person name="Arigoni F."/>
            <person name="Schell M.A."/>
        </authorList>
    </citation>
    <scope>NUCLEOTIDE SEQUENCE [LARGE SCALE GENOMIC DNA]</scope>
    <source>
        <strain evidence="4">CNCM I-1225 / La1 / NCC 533</strain>
    </source>
</reference>
<keyword evidence="2" id="KW-0732">Signal</keyword>
<dbReference type="RefSeq" id="WP_011162137.1">
    <property type="nucleotide sequence ID" value="NC_005362.1"/>
</dbReference>
<dbReference type="eggNOG" id="ENOG5030B2H">
    <property type="taxonomic scope" value="Bacteria"/>
</dbReference>
<gene>
    <name evidence="3" type="ordered locus">LJ_1316</name>
</gene>
<dbReference type="HOGENOM" id="CLU_959053_0_0_9"/>
<name>Q74IZ5_LACJO</name>
<dbReference type="EMBL" id="AE017198">
    <property type="protein sequence ID" value="AAS09136.1"/>
    <property type="molecule type" value="Genomic_DNA"/>
</dbReference>